<dbReference type="EnsemblProtists" id="HpaT800372">
    <property type="protein sequence ID" value="HpaP800372"/>
    <property type="gene ID" value="HpaG800372"/>
</dbReference>
<dbReference type="Proteomes" id="UP000011713">
    <property type="component" value="Unassembled WGS sequence"/>
</dbReference>
<reference evidence="3" key="1">
    <citation type="journal article" date="2010" name="Science">
        <title>Signatures of adaptation to obligate biotrophy in the Hyaloperonospora arabidopsidis genome.</title>
        <authorList>
            <person name="Baxter L."/>
            <person name="Tripathy S."/>
            <person name="Ishaque N."/>
            <person name="Boot N."/>
            <person name="Cabral A."/>
            <person name="Kemen E."/>
            <person name="Thines M."/>
            <person name="Ah-Fong A."/>
            <person name="Anderson R."/>
            <person name="Badejoko W."/>
            <person name="Bittner-Eddy P."/>
            <person name="Boore J.L."/>
            <person name="Chibucos M.C."/>
            <person name="Coates M."/>
            <person name="Dehal P."/>
            <person name="Delehaunty K."/>
            <person name="Dong S."/>
            <person name="Downton P."/>
            <person name="Dumas B."/>
            <person name="Fabro G."/>
            <person name="Fronick C."/>
            <person name="Fuerstenberg S.I."/>
            <person name="Fulton L."/>
            <person name="Gaulin E."/>
            <person name="Govers F."/>
            <person name="Hughes L."/>
            <person name="Humphray S."/>
            <person name="Jiang R.H."/>
            <person name="Judelson H."/>
            <person name="Kamoun S."/>
            <person name="Kyung K."/>
            <person name="Meijer H."/>
            <person name="Minx P."/>
            <person name="Morris P."/>
            <person name="Nelson J."/>
            <person name="Phuntumart V."/>
            <person name="Qutob D."/>
            <person name="Rehmany A."/>
            <person name="Rougon-Cardoso A."/>
            <person name="Ryden P."/>
            <person name="Torto-Alalibo T."/>
            <person name="Studholme D."/>
            <person name="Wang Y."/>
            <person name="Win J."/>
            <person name="Wood J."/>
            <person name="Clifton S.W."/>
            <person name="Rogers J."/>
            <person name="Van den Ackerveken G."/>
            <person name="Jones J.D."/>
            <person name="McDowell J.M."/>
            <person name="Beynon J."/>
            <person name="Tyler B.M."/>
        </authorList>
    </citation>
    <scope>NUCLEOTIDE SEQUENCE [LARGE SCALE GENOMIC DNA]</scope>
    <source>
        <strain evidence="3">Emoy2</strain>
    </source>
</reference>
<organism evidence="2 3">
    <name type="scientific">Hyaloperonospora arabidopsidis (strain Emoy2)</name>
    <name type="common">Downy mildew agent</name>
    <name type="synonym">Peronospora arabidopsidis</name>
    <dbReference type="NCBI Taxonomy" id="559515"/>
    <lineage>
        <taxon>Eukaryota</taxon>
        <taxon>Sar</taxon>
        <taxon>Stramenopiles</taxon>
        <taxon>Oomycota</taxon>
        <taxon>Peronosporomycetes</taxon>
        <taxon>Peronosporales</taxon>
        <taxon>Peronosporaceae</taxon>
        <taxon>Hyaloperonospora</taxon>
    </lineage>
</organism>
<name>M4B274_HYAAE</name>
<protein>
    <submittedName>
        <fullName evidence="2">Uncharacterized protein</fullName>
    </submittedName>
</protein>
<dbReference type="EMBL" id="JH597777">
    <property type="status" value="NOT_ANNOTATED_CDS"/>
    <property type="molecule type" value="Genomic_DNA"/>
</dbReference>
<dbReference type="VEuPathDB" id="FungiDB:HpaG800372"/>
<dbReference type="HOGENOM" id="CLU_2282846_0_0_1"/>
<proteinExistence type="predicted"/>
<keyword evidence="1" id="KW-0175">Coiled coil</keyword>
<sequence>MELRIPFLVEETQEGAHEDLAFEVTQLRESFTRVHTALDQSVNEGKQLQESLEQVQRAHEDSSIELDQFREQINRLGSIDSVDKRLRKVEYNLPRLVGQVEM</sequence>
<evidence type="ECO:0000256" key="1">
    <source>
        <dbReference type="SAM" id="Coils"/>
    </source>
</evidence>
<evidence type="ECO:0000313" key="3">
    <source>
        <dbReference type="Proteomes" id="UP000011713"/>
    </source>
</evidence>
<accession>M4B274</accession>
<feature type="coiled-coil region" evidence="1">
    <location>
        <begin position="38"/>
        <end position="72"/>
    </location>
</feature>
<evidence type="ECO:0000313" key="2">
    <source>
        <dbReference type="EnsemblProtists" id="HpaP800372"/>
    </source>
</evidence>
<keyword evidence="3" id="KW-1185">Reference proteome</keyword>
<reference evidence="2" key="2">
    <citation type="submission" date="2015-06" db="UniProtKB">
        <authorList>
            <consortium name="EnsemblProtists"/>
        </authorList>
    </citation>
    <scope>IDENTIFICATION</scope>
    <source>
        <strain evidence="2">Emoy2</strain>
    </source>
</reference>
<dbReference type="InParanoid" id="M4B274"/>
<dbReference type="AlphaFoldDB" id="M4B274"/>